<dbReference type="Proteomes" id="UP000594873">
    <property type="component" value="Chromosome"/>
</dbReference>
<evidence type="ECO:0000313" key="2">
    <source>
        <dbReference type="EMBL" id="QPQ55738.1"/>
    </source>
</evidence>
<evidence type="ECO:0000313" key="3">
    <source>
        <dbReference type="Proteomes" id="UP000594873"/>
    </source>
</evidence>
<organism evidence="2 3">
    <name type="scientific">Allosphingosinicella flava</name>
    <dbReference type="NCBI Taxonomy" id="2771430"/>
    <lineage>
        <taxon>Bacteria</taxon>
        <taxon>Pseudomonadati</taxon>
        <taxon>Pseudomonadota</taxon>
        <taxon>Alphaproteobacteria</taxon>
        <taxon>Sphingomonadales</taxon>
        <taxon>Sphingomonadaceae</taxon>
        <taxon>Allosphingosinicella</taxon>
    </lineage>
</organism>
<gene>
    <name evidence="2" type="ORF">IC614_03880</name>
</gene>
<evidence type="ECO:0000256" key="1">
    <source>
        <dbReference type="SAM" id="MobiDB-lite"/>
    </source>
</evidence>
<dbReference type="EMBL" id="CP065592">
    <property type="protein sequence ID" value="QPQ55738.1"/>
    <property type="molecule type" value="Genomic_DNA"/>
</dbReference>
<dbReference type="KEGG" id="sflv:IC614_03880"/>
<protein>
    <submittedName>
        <fullName evidence="2">Uncharacterized protein</fullName>
    </submittedName>
</protein>
<proteinExistence type="predicted"/>
<sequence length="59" mass="7083">MSKQSREHTLNQIEANQSALRDSIENTKQLLDQSDRLIKQQRNDLDEDEDERETRRSIR</sequence>
<feature type="region of interest" description="Disordered" evidence="1">
    <location>
        <begin position="24"/>
        <end position="59"/>
    </location>
</feature>
<keyword evidence="3" id="KW-1185">Reference proteome</keyword>
<accession>A0A7T2GKV7</accession>
<dbReference type="RefSeq" id="WP_200972483.1">
    <property type="nucleotide sequence ID" value="NZ_CP065592.1"/>
</dbReference>
<reference evidence="2 3" key="1">
    <citation type="submission" date="2020-11" db="EMBL/GenBank/DDBJ databases">
        <title>Genome seq and assembly of Sphingosinicella sp.</title>
        <authorList>
            <person name="Chhetri G."/>
        </authorList>
    </citation>
    <scope>NUCLEOTIDE SEQUENCE [LARGE SCALE GENOMIC DNA]</scope>
    <source>
        <strain evidence="2 3">UDD2</strain>
    </source>
</reference>
<dbReference type="AlphaFoldDB" id="A0A7T2GKV7"/>
<feature type="compositionally biased region" description="Basic and acidic residues" evidence="1">
    <location>
        <begin position="33"/>
        <end position="44"/>
    </location>
</feature>
<name>A0A7T2GKV7_9SPHN</name>